<keyword evidence="4" id="KW-1133">Transmembrane helix</keyword>
<comment type="subcellular location">
    <subcellularLocation>
        <location evidence="1">Membrane</location>
        <topology evidence="1">Multi-pass membrane protein</topology>
    </subcellularLocation>
</comment>
<reference evidence="6" key="2">
    <citation type="submission" date="2022-06" db="UniProtKB">
        <authorList>
            <consortium name="EnsemblMetazoa"/>
        </authorList>
    </citation>
    <scope>IDENTIFICATION</scope>
    <source>
        <strain evidence="6">PS312</strain>
    </source>
</reference>
<evidence type="ECO:0000256" key="5">
    <source>
        <dbReference type="ARBA" id="ARBA00023136"/>
    </source>
</evidence>
<sequence>MPNAMQNEGFINWMIPAYATTFRKLWMKFVLDHQPKDSPFKNGLPNGTYFISIENNWNLDRTSENETYFELNGRTVFKKRIVFSTVNWTGGKNNFLGYAYLIVGVIILFIGCGLAIMQSFRPTYIRREVEEHIRWRKDS</sequence>
<keyword evidence="5" id="KW-0472">Membrane</keyword>
<evidence type="ECO:0000313" key="7">
    <source>
        <dbReference type="Proteomes" id="UP000005239"/>
    </source>
</evidence>
<dbReference type="Proteomes" id="UP000005239">
    <property type="component" value="Unassembled WGS sequence"/>
</dbReference>
<proteinExistence type="inferred from homology"/>
<organism evidence="6 7">
    <name type="scientific">Pristionchus pacificus</name>
    <name type="common">Parasitic nematode worm</name>
    <dbReference type="NCBI Taxonomy" id="54126"/>
    <lineage>
        <taxon>Eukaryota</taxon>
        <taxon>Metazoa</taxon>
        <taxon>Ecdysozoa</taxon>
        <taxon>Nematoda</taxon>
        <taxon>Chromadorea</taxon>
        <taxon>Rhabditida</taxon>
        <taxon>Rhabditina</taxon>
        <taxon>Diplogasteromorpha</taxon>
        <taxon>Diplogasteroidea</taxon>
        <taxon>Neodiplogasteridae</taxon>
        <taxon>Pristionchus</taxon>
    </lineage>
</organism>
<dbReference type="InterPro" id="IPR005045">
    <property type="entry name" value="CDC50/LEM3_fam"/>
</dbReference>
<dbReference type="AlphaFoldDB" id="A0A2A6BBV4"/>
<dbReference type="PANTHER" id="PTHR10926:SF0">
    <property type="entry name" value="CDC50, ISOFORM A"/>
    <property type="match status" value="1"/>
</dbReference>
<evidence type="ECO:0000256" key="4">
    <source>
        <dbReference type="ARBA" id="ARBA00022989"/>
    </source>
</evidence>
<dbReference type="GO" id="GO:0016020">
    <property type="term" value="C:membrane"/>
    <property type="evidence" value="ECO:0007669"/>
    <property type="project" value="UniProtKB-SubCell"/>
</dbReference>
<evidence type="ECO:0000313" key="6">
    <source>
        <dbReference type="EnsemblMetazoa" id="PPA45275.1"/>
    </source>
</evidence>
<gene>
    <name evidence="6" type="primary">WBGene00283644</name>
</gene>
<name>A0A2A6BBV4_PRIPA</name>
<keyword evidence="3" id="KW-0812">Transmembrane</keyword>
<reference evidence="7" key="1">
    <citation type="journal article" date="2008" name="Nat. Genet.">
        <title>The Pristionchus pacificus genome provides a unique perspective on nematode lifestyle and parasitism.</title>
        <authorList>
            <person name="Dieterich C."/>
            <person name="Clifton S.W."/>
            <person name="Schuster L.N."/>
            <person name="Chinwalla A."/>
            <person name="Delehaunty K."/>
            <person name="Dinkelacker I."/>
            <person name="Fulton L."/>
            <person name="Fulton R."/>
            <person name="Godfrey J."/>
            <person name="Minx P."/>
            <person name="Mitreva M."/>
            <person name="Roeseler W."/>
            <person name="Tian H."/>
            <person name="Witte H."/>
            <person name="Yang S.P."/>
            <person name="Wilson R.K."/>
            <person name="Sommer R.J."/>
        </authorList>
    </citation>
    <scope>NUCLEOTIDE SEQUENCE [LARGE SCALE GENOMIC DNA]</scope>
    <source>
        <strain evidence="7">PS312</strain>
    </source>
</reference>
<dbReference type="OrthoDB" id="340608at2759"/>
<accession>A0A2A6BBV4</accession>
<evidence type="ECO:0000256" key="3">
    <source>
        <dbReference type="ARBA" id="ARBA00022692"/>
    </source>
</evidence>
<accession>A0A8R1V390</accession>
<protein>
    <submittedName>
        <fullName evidence="6">Uncharacterized protein</fullName>
    </submittedName>
</protein>
<keyword evidence="7" id="KW-1185">Reference proteome</keyword>
<dbReference type="PANTHER" id="PTHR10926">
    <property type="entry name" value="CELL CYCLE CONTROL PROTEIN 50"/>
    <property type="match status" value="1"/>
</dbReference>
<comment type="similarity">
    <text evidence="2">Belongs to the CDC50/LEM3 family.</text>
</comment>
<evidence type="ECO:0000256" key="1">
    <source>
        <dbReference type="ARBA" id="ARBA00004141"/>
    </source>
</evidence>
<dbReference type="Pfam" id="PF03381">
    <property type="entry name" value="CDC50"/>
    <property type="match status" value="1"/>
</dbReference>
<dbReference type="EnsemblMetazoa" id="PPA45275.1">
    <property type="protein sequence ID" value="PPA45275.1"/>
    <property type="gene ID" value="WBGene00283644"/>
</dbReference>
<evidence type="ECO:0000256" key="2">
    <source>
        <dbReference type="ARBA" id="ARBA00009457"/>
    </source>
</evidence>